<evidence type="ECO:0000313" key="2">
    <source>
        <dbReference type="EMBL" id="KAL2654045.1"/>
    </source>
</evidence>
<keyword evidence="3" id="KW-1185">Reference proteome</keyword>
<feature type="region of interest" description="Disordered" evidence="1">
    <location>
        <begin position="40"/>
        <end position="82"/>
    </location>
</feature>
<name>A0ABD1ZRF5_9MARC</name>
<evidence type="ECO:0000256" key="1">
    <source>
        <dbReference type="SAM" id="MobiDB-lite"/>
    </source>
</evidence>
<evidence type="ECO:0000313" key="3">
    <source>
        <dbReference type="Proteomes" id="UP001605036"/>
    </source>
</evidence>
<dbReference type="AlphaFoldDB" id="A0ABD1ZRF5"/>
<sequence>MAAAATVDTKNWLKFDGMFFDEWKQKTILRLQKEELWGMASGTERKPAPTAPAVGAAAGDPPGNAQDFKDWENKDSKTLLAL</sequence>
<reference evidence="2 3" key="1">
    <citation type="submission" date="2024-09" db="EMBL/GenBank/DDBJ databases">
        <title>Chromosome-scale assembly of Riccia fluitans.</title>
        <authorList>
            <person name="Paukszto L."/>
            <person name="Sawicki J."/>
            <person name="Karawczyk K."/>
            <person name="Piernik-Szablinska J."/>
            <person name="Szczecinska M."/>
            <person name="Mazdziarz M."/>
        </authorList>
    </citation>
    <scope>NUCLEOTIDE SEQUENCE [LARGE SCALE GENOMIC DNA]</scope>
    <source>
        <strain evidence="2">Rf_01</strain>
        <tissue evidence="2">Aerial parts of the thallus</tissue>
    </source>
</reference>
<proteinExistence type="predicted"/>
<accession>A0ABD1ZRF5</accession>
<gene>
    <name evidence="2" type="ORF">R1flu_022173</name>
</gene>
<dbReference type="Proteomes" id="UP001605036">
    <property type="component" value="Unassembled WGS sequence"/>
</dbReference>
<comment type="caution">
    <text evidence="2">The sequence shown here is derived from an EMBL/GenBank/DDBJ whole genome shotgun (WGS) entry which is preliminary data.</text>
</comment>
<feature type="compositionally biased region" description="Low complexity" evidence="1">
    <location>
        <begin position="51"/>
        <end position="65"/>
    </location>
</feature>
<protein>
    <submittedName>
        <fullName evidence="2">Uncharacterized protein</fullName>
    </submittedName>
</protein>
<feature type="compositionally biased region" description="Basic and acidic residues" evidence="1">
    <location>
        <begin position="67"/>
        <end position="82"/>
    </location>
</feature>
<dbReference type="EMBL" id="JBHFFA010000001">
    <property type="protein sequence ID" value="KAL2654045.1"/>
    <property type="molecule type" value="Genomic_DNA"/>
</dbReference>
<organism evidence="2 3">
    <name type="scientific">Riccia fluitans</name>
    <dbReference type="NCBI Taxonomy" id="41844"/>
    <lineage>
        <taxon>Eukaryota</taxon>
        <taxon>Viridiplantae</taxon>
        <taxon>Streptophyta</taxon>
        <taxon>Embryophyta</taxon>
        <taxon>Marchantiophyta</taxon>
        <taxon>Marchantiopsida</taxon>
        <taxon>Marchantiidae</taxon>
        <taxon>Marchantiales</taxon>
        <taxon>Ricciaceae</taxon>
        <taxon>Riccia</taxon>
    </lineage>
</organism>